<dbReference type="Pfam" id="PF02463">
    <property type="entry name" value="SMC_N"/>
    <property type="match status" value="1"/>
</dbReference>
<evidence type="ECO:0000256" key="8">
    <source>
        <dbReference type="ARBA" id="ARBA00033408"/>
    </source>
</evidence>
<dbReference type="InterPro" id="IPR004604">
    <property type="entry name" value="DNA_recomb/repair_RecN"/>
</dbReference>
<dbReference type="InterPro" id="IPR003395">
    <property type="entry name" value="RecF/RecN/SMC_N"/>
</dbReference>
<keyword evidence="6" id="KW-0067">ATP-binding</keyword>
<protein>
    <recommendedName>
        <fullName evidence="3 9">DNA repair protein RecN</fullName>
    </recommendedName>
    <alternativeName>
        <fullName evidence="8 9">Recombination protein N</fullName>
    </alternativeName>
</protein>
<dbReference type="CDD" id="cd03241">
    <property type="entry name" value="ABC_RecN"/>
    <property type="match status" value="1"/>
</dbReference>
<keyword evidence="7 9" id="KW-0234">DNA repair</keyword>
<dbReference type="PANTHER" id="PTHR11059">
    <property type="entry name" value="DNA REPAIR PROTEIN RECN"/>
    <property type="match status" value="1"/>
</dbReference>
<evidence type="ECO:0000256" key="10">
    <source>
        <dbReference type="SAM" id="Coils"/>
    </source>
</evidence>
<feature type="coiled-coil region" evidence="10">
    <location>
        <begin position="347"/>
        <end position="374"/>
    </location>
</feature>
<evidence type="ECO:0000256" key="9">
    <source>
        <dbReference type="PIRNR" id="PIRNR003128"/>
    </source>
</evidence>
<comment type="similarity">
    <text evidence="2 9">Belongs to the RecN family.</text>
</comment>
<dbReference type="FunFam" id="3.40.50.300:FF:000356">
    <property type="entry name" value="DNA repair protein RecN"/>
    <property type="match status" value="1"/>
</dbReference>
<dbReference type="GO" id="GO:0009432">
    <property type="term" value="P:SOS response"/>
    <property type="evidence" value="ECO:0007669"/>
    <property type="project" value="TreeGrafter"/>
</dbReference>
<name>A0A6J4L667_9ACTN</name>
<dbReference type="GO" id="GO:0005524">
    <property type="term" value="F:ATP binding"/>
    <property type="evidence" value="ECO:0007669"/>
    <property type="project" value="UniProtKB-KW"/>
</dbReference>
<comment type="function">
    <text evidence="1 9">May be involved in recombinational repair of damaged DNA.</text>
</comment>
<evidence type="ECO:0000256" key="2">
    <source>
        <dbReference type="ARBA" id="ARBA00009441"/>
    </source>
</evidence>
<feature type="domain" description="RecF/RecN/SMC N-terminal" evidence="11">
    <location>
        <begin position="15"/>
        <end position="527"/>
    </location>
</feature>
<accession>A0A6J4L667</accession>
<evidence type="ECO:0000256" key="7">
    <source>
        <dbReference type="ARBA" id="ARBA00023204"/>
    </source>
</evidence>
<dbReference type="Gene3D" id="3.40.50.300">
    <property type="entry name" value="P-loop containing nucleotide triphosphate hydrolases"/>
    <property type="match status" value="2"/>
</dbReference>
<organism evidence="12">
    <name type="scientific">uncultured Nocardioidaceae bacterium</name>
    <dbReference type="NCBI Taxonomy" id="253824"/>
    <lineage>
        <taxon>Bacteria</taxon>
        <taxon>Bacillati</taxon>
        <taxon>Actinomycetota</taxon>
        <taxon>Actinomycetes</taxon>
        <taxon>Propionibacteriales</taxon>
        <taxon>Nocardioidaceae</taxon>
        <taxon>environmental samples</taxon>
    </lineage>
</organism>
<dbReference type="SUPFAM" id="SSF52540">
    <property type="entry name" value="P-loop containing nucleoside triphosphate hydrolases"/>
    <property type="match status" value="2"/>
</dbReference>
<reference evidence="12" key="1">
    <citation type="submission" date="2020-02" db="EMBL/GenBank/DDBJ databases">
        <authorList>
            <person name="Meier V. D."/>
        </authorList>
    </citation>
    <scope>NUCLEOTIDE SEQUENCE</scope>
    <source>
        <strain evidence="12">AVDCRST_MAG29</strain>
    </source>
</reference>
<dbReference type="EMBL" id="CADCUG010000034">
    <property type="protein sequence ID" value="CAA9323262.1"/>
    <property type="molecule type" value="Genomic_DNA"/>
</dbReference>
<dbReference type="NCBIfam" id="TIGR00634">
    <property type="entry name" value="recN"/>
    <property type="match status" value="1"/>
</dbReference>
<dbReference type="AlphaFoldDB" id="A0A6J4L667"/>
<evidence type="ECO:0000256" key="1">
    <source>
        <dbReference type="ARBA" id="ARBA00003618"/>
    </source>
</evidence>
<keyword evidence="10" id="KW-0175">Coiled coil</keyword>
<sequence length="574" mass="60069">MWEEIRLQSLGVIADASVELGPGLTVVTGETGAGKTMVVTAVGLLLGERADPGLVRHGDDLGRVEARIDVDDRPDIAAAVAGSGGALDDGVLLLGRTVPAHGRSRAYAGGAAVPAARLEELGAELVAVHGQSDQHRLLRPAAQREALDRFAGGPVSELLASYRPAYARLARVDRELEALLDAATARARELAVLRHGLDEIEAAAPQPGEDDQLMGEEQRLAHADTLRDAAARAHGLLAGSDGFDSSWHDQTDAATQAGSARALLDAVRDHDPVVAELADRVAELTYQLADVASDLASYAAGIDTDPLRLAAVQERRALLADLGRRYGPGVDQVLDWAKESSARVDLLDGADERIDELRAERADLQASVRGSAERLSRERRAAAGRLGERVSAELTALAMPQASLEAQVRSADVADDCQGLGPDGADEVELLLAANPGAPARPLARSASGGELSRVMLALEVVLADTSNVPTLIFDEVDAGVGGKAAVEVGRRLSVLSRSAQVVVVTHLPQVAAFADRHYRVVKSDDGSVTTSGVHALDADGRVAELSRMLAGQEQSATAQAHARELLEAAAGER</sequence>
<keyword evidence="4" id="KW-0547">Nucleotide-binding</keyword>
<evidence type="ECO:0000256" key="5">
    <source>
        <dbReference type="ARBA" id="ARBA00022763"/>
    </source>
</evidence>
<dbReference type="InterPro" id="IPR027417">
    <property type="entry name" value="P-loop_NTPase"/>
</dbReference>
<gene>
    <name evidence="12" type="ORF">AVDCRST_MAG29-576</name>
</gene>
<evidence type="ECO:0000256" key="3">
    <source>
        <dbReference type="ARBA" id="ARBA00021315"/>
    </source>
</evidence>
<dbReference type="PANTHER" id="PTHR11059:SF0">
    <property type="entry name" value="DNA REPAIR PROTEIN RECN"/>
    <property type="match status" value="1"/>
</dbReference>
<dbReference type="PIRSF" id="PIRSF003128">
    <property type="entry name" value="RecN"/>
    <property type="match status" value="1"/>
</dbReference>
<evidence type="ECO:0000256" key="6">
    <source>
        <dbReference type="ARBA" id="ARBA00022840"/>
    </source>
</evidence>
<dbReference type="GO" id="GO:0006281">
    <property type="term" value="P:DNA repair"/>
    <property type="evidence" value="ECO:0007669"/>
    <property type="project" value="UniProtKB-KW"/>
</dbReference>
<evidence type="ECO:0000313" key="12">
    <source>
        <dbReference type="EMBL" id="CAA9323262.1"/>
    </source>
</evidence>
<dbReference type="GO" id="GO:0043590">
    <property type="term" value="C:bacterial nucleoid"/>
    <property type="evidence" value="ECO:0007669"/>
    <property type="project" value="TreeGrafter"/>
</dbReference>
<dbReference type="GO" id="GO:0006310">
    <property type="term" value="P:DNA recombination"/>
    <property type="evidence" value="ECO:0007669"/>
    <property type="project" value="InterPro"/>
</dbReference>
<proteinExistence type="inferred from homology"/>
<evidence type="ECO:0000259" key="11">
    <source>
        <dbReference type="Pfam" id="PF02463"/>
    </source>
</evidence>
<keyword evidence="5 9" id="KW-0227">DNA damage</keyword>
<evidence type="ECO:0000256" key="4">
    <source>
        <dbReference type="ARBA" id="ARBA00022741"/>
    </source>
</evidence>